<dbReference type="EMBL" id="LWDX02035708">
    <property type="protein sequence ID" value="OEL26007.1"/>
    <property type="molecule type" value="Genomic_DNA"/>
</dbReference>
<evidence type="ECO:0000256" key="11">
    <source>
        <dbReference type="ARBA" id="ARBA00023136"/>
    </source>
</evidence>
<evidence type="ECO:0000256" key="13">
    <source>
        <dbReference type="PIRNR" id="PIRNR038074"/>
    </source>
</evidence>
<evidence type="ECO:0000256" key="2">
    <source>
        <dbReference type="ARBA" id="ARBA00004906"/>
    </source>
</evidence>
<comment type="similarity">
    <text evidence="3 13">Belongs to the pex2/pex10/pex12 family.</text>
</comment>
<keyword evidence="4" id="KW-0813">Transport</keyword>
<evidence type="ECO:0000313" key="16">
    <source>
        <dbReference type="Proteomes" id="UP000095767"/>
    </source>
</evidence>
<comment type="caution">
    <text evidence="15">The sequence shown here is derived from an EMBL/GenBank/DDBJ whole genome shotgun (WGS) entry which is preliminary data.</text>
</comment>
<evidence type="ECO:0000256" key="1">
    <source>
        <dbReference type="ARBA" id="ARBA00004585"/>
    </source>
</evidence>
<keyword evidence="9" id="KW-0653">Protein transport</keyword>
<dbReference type="PIRSF" id="PIRSF038074">
    <property type="entry name" value="Peroxisome_assembly_p12"/>
    <property type="match status" value="1"/>
</dbReference>
<gene>
    <name evidence="15" type="ORF">BAE44_0012974</name>
</gene>
<keyword evidence="8" id="KW-0862">Zinc</keyword>
<keyword evidence="12 13" id="KW-0576">Peroxisome</keyword>
<dbReference type="Proteomes" id="UP000095767">
    <property type="component" value="Unassembled WGS sequence"/>
</dbReference>
<dbReference type="AlphaFoldDB" id="A0A1E5VLQ6"/>
<evidence type="ECO:0000256" key="8">
    <source>
        <dbReference type="ARBA" id="ARBA00022833"/>
    </source>
</evidence>
<dbReference type="PANTHER" id="PTHR12888:SF0">
    <property type="entry name" value="PEROXISOME ASSEMBLY PROTEIN 12"/>
    <property type="match status" value="1"/>
</dbReference>
<name>A0A1E5VLQ6_9POAL</name>
<evidence type="ECO:0000256" key="7">
    <source>
        <dbReference type="ARBA" id="ARBA00022771"/>
    </source>
</evidence>
<protein>
    <recommendedName>
        <fullName evidence="13">Peroxisome biogenesis protein 12</fullName>
    </recommendedName>
    <alternativeName>
        <fullName evidence="13">Peroxin-12</fullName>
    </alternativeName>
</protein>
<dbReference type="GO" id="GO:0006513">
    <property type="term" value="P:protein monoubiquitination"/>
    <property type="evidence" value="ECO:0007669"/>
    <property type="project" value="TreeGrafter"/>
</dbReference>
<dbReference type="GO" id="GO:1990429">
    <property type="term" value="C:peroxisomal importomer complex"/>
    <property type="evidence" value="ECO:0007669"/>
    <property type="project" value="TreeGrafter"/>
</dbReference>
<keyword evidence="6" id="KW-0479">Metal-binding</keyword>
<keyword evidence="5" id="KW-0812">Transmembrane</keyword>
<dbReference type="STRING" id="888268.A0A1E5VLQ6"/>
<dbReference type="PANTHER" id="PTHR12888">
    <property type="entry name" value="PEROXISOME ASSEMBLY PROTEIN 12 PEROXIN-12"/>
    <property type="match status" value="1"/>
</dbReference>
<dbReference type="SUPFAM" id="SSF57850">
    <property type="entry name" value="RING/U-box"/>
    <property type="match status" value="1"/>
</dbReference>
<keyword evidence="11 13" id="KW-0472">Membrane</keyword>
<dbReference type="Pfam" id="PF04757">
    <property type="entry name" value="Pex2_Pex12"/>
    <property type="match status" value="1"/>
</dbReference>
<dbReference type="InterPro" id="IPR017375">
    <property type="entry name" value="PEX12"/>
</dbReference>
<organism evidence="15 16">
    <name type="scientific">Dichanthelium oligosanthes</name>
    <dbReference type="NCBI Taxonomy" id="888268"/>
    <lineage>
        <taxon>Eukaryota</taxon>
        <taxon>Viridiplantae</taxon>
        <taxon>Streptophyta</taxon>
        <taxon>Embryophyta</taxon>
        <taxon>Tracheophyta</taxon>
        <taxon>Spermatophyta</taxon>
        <taxon>Magnoliopsida</taxon>
        <taxon>Liliopsida</taxon>
        <taxon>Poales</taxon>
        <taxon>Poaceae</taxon>
        <taxon>PACMAD clade</taxon>
        <taxon>Panicoideae</taxon>
        <taxon>Panicodae</taxon>
        <taxon>Paniceae</taxon>
        <taxon>Dichantheliinae</taxon>
        <taxon>Dichanthelium</taxon>
    </lineage>
</organism>
<evidence type="ECO:0000256" key="3">
    <source>
        <dbReference type="ARBA" id="ARBA00008704"/>
    </source>
</evidence>
<dbReference type="InterPro" id="IPR006845">
    <property type="entry name" value="Pex_N"/>
</dbReference>
<evidence type="ECO:0000259" key="14">
    <source>
        <dbReference type="Pfam" id="PF04757"/>
    </source>
</evidence>
<dbReference type="GO" id="GO:0005778">
    <property type="term" value="C:peroxisomal membrane"/>
    <property type="evidence" value="ECO:0007669"/>
    <property type="project" value="UniProtKB-SubCell"/>
</dbReference>
<proteinExistence type="inferred from homology"/>
<dbReference type="GO" id="GO:0008270">
    <property type="term" value="F:zinc ion binding"/>
    <property type="evidence" value="ECO:0007669"/>
    <property type="project" value="UniProtKB-KW"/>
</dbReference>
<dbReference type="GO" id="GO:0004842">
    <property type="term" value="F:ubiquitin-protein transferase activity"/>
    <property type="evidence" value="ECO:0007669"/>
    <property type="project" value="TreeGrafter"/>
</dbReference>
<comment type="pathway">
    <text evidence="2">Protein modification; protein ubiquitination.</text>
</comment>
<accession>A0A1E5VLQ6</accession>
<keyword evidence="10" id="KW-1133">Transmembrane helix</keyword>
<comment type="subcellular location">
    <subcellularLocation>
        <location evidence="1">Peroxisome membrane</location>
        <topology evidence="1">Multi-pass membrane protein</topology>
    </subcellularLocation>
</comment>
<evidence type="ECO:0000256" key="12">
    <source>
        <dbReference type="ARBA" id="ARBA00023140"/>
    </source>
</evidence>
<evidence type="ECO:0000256" key="5">
    <source>
        <dbReference type="ARBA" id="ARBA00022692"/>
    </source>
</evidence>
<evidence type="ECO:0000256" key="6">
    <source>
        <dbReference type="ARBA" id="ARBA00022723"/>
    </source>
</evidence>
<feature type="domain" description="Pex N-terminal" evidence="14">
    <location>
        <begin position="21"/>
        <end position="274"/>
    </location>
</feature>
<comment type="function">
    <text evidence="13">Component of a retrotranslocation channel required for peroxisome organization by mediating export of the PEX5 receptor from peroxisomes to the cytosol, thereby promoting PEX5 recycling.</text>
</comment>
<evidence type="ECO:0000256" key="9">
    <source>
        <dbReference type="ARBA" id="ARBA00022927"/>
    </source>
</evidence>
<keyword evidence="16" id="KW-1185">Reference proteome</keyword>
<keyword evidence="7" id="KW-0863">Zinc-finger</keyword>
<evidence type="ECO:0000256" key="10">
    <source>
        <dbReference type="ARBA" id="ARBA00022989"/>
    </source>
</evidence>
<reference evidence="15 16" key="1">
    <citation type="submission" date="2016-09" db="EMBL/GenBank/DDBJ databases">
        <title>The draft genome of Dichanthelium oligosanthes: A C3 panicoid grass species.</title>
        <authorList>
            <person name="Studer A.J."/>
            <person name="Schnable J.C."/>
            <person name="Brutnell T.P."/>
        </authorList>
    </citation>
    <scope>NUCLEOTIDE SEQUENCE [LARGE SCALE GENOMIC DNA]</scope>
    <source>
        <strain evidence="16">cv. Kellogg 1175</strain>
        <tissue evidence="15">Leaf</tissue>
    </source>
</reference>
<dbReference type="GO" id="GO:0016558">
    <property type="term" value="P:protein import into peroxisome matrix"/>
    <property type="evidence" value="ECO:0007669"/>
    <property type="project" value="UniProtKB-UniRule"/>
</dbReference>
<evidence type="ECO:0000256" key="4">
    <source>
        <dbReference type="ARBA" id="ARBA00022448"/>
    </source>
</evidence>
<sequence length="372" mass="41602">MLFQVGGQGARPTFFEMSAAQQLPASLRAALSYSLGVFALRRPLLHKVLDYEDEFFALLMGVLESHSLRTTESLYGLRRRPVKISVKRKSPGTESSDKVYDSALRKRQKILSVVFLVVLPYFKSKLQSIYNKEREARLQATLWGQEDVRFDEAGFVLDQEQTSQAQNDPTSGEVSNLTRFKKNFASVIGVCYPWIHATNEGLSFAYQLLYLLDATAFYSPALHVLGLHVCRATGQELAVQRVFLSCMYTTLDYAQTGLIAAVFFFKMMEWWYQSAEERMSAPTVYPPPPPPPTPKAAKDGIPLPPDKTLCPLCCQKRANPSVLSVSGFVFCYSCIFKSVSQVGSTISDTDLIYFSHIVYPSSTYMALSCATA</sequence>
<evidence type="ECO:0000313" key="15">
    <source>
        <dbReference type="EMBL" id="OEL26007.1"/>
    </source>
</evidence>
<dbReference type="OrthoDB" id="107372at2759"/>